<evidence type="ECO:0000256" key="1">
    <source>
        <dbReference type="SAM" id="MobiDB-lite"/>
    </source>
</evidence>
<feature type="region of interest" description="Disordered" evidence="1">
    <location>
        <begin position="1"/>
        <end position="80"/>
    </location>
</feature>
<organism evidence="2 3">
    <name type="scientific">Portunus trituberculatus</name>
    <name type="common">Swimming crab</name>
    <name type="synonym">Neptunus trituberculatus</name>
    <dbReference type="NCBI Taxonomy" id="210409"/>
    <lineage>
        <taxon>Eukaryota</taxon>
        <taxon>Metazoa</taxon>
        <taxon>Ecdysozoa</taxon>
        <taxon>Arthropoda</taxon>
        <taxon>Crustacea</taxon>
        <taxon>Multicrustacea</taxon>
        <taxon>Malacostraca</taxon>
        <taxon>Eumalacostraca</taxon>
        <taxon>Eucarida</taxon>
        <taxon>Decapoda</taxon>
        <taxon>Pleocyemata</taxon>
        <taxon>Brachyura</taxon>
        <taxon>Eubrachyura</taxon>
        <taxon>Portunoidea</taxon>
        <taxon>Portunidae</taxon>
        <taxon>Portuninae</taxon>
        <taxon>Portunus</taxon>
    </lineage>
</organism>
<sequence>MGDAFPRTQAVMTSKRSRSNAHQKGQTQASRASRTGSQPRYDPIVYIRLGSHTNTSPAPPTSRHPRLGNMHTRAASATLP</sequence>
<gene>
    <name evidence="2" type="ORF">E2C01_049353</name>
</gene>
<evidence type="ECO:0000313" key="3">
    <source>
        <dbReference type="Proteomes" id="UP000324222"/>
    </source>
</evidence>
<dbReference type="Proteomes" id="UP000324222">
    <property type="component" value="Unassembled WGS sequence"/>
</dbReference>
<comment type="caution">
    <text evidence="2">The sequence shown here is derived from an EMBL/GenBank/DDBJ whole genome shotgun (WGS) entry which is preliminary data.</text>
</comment>
<keyword evidence="3" id="KW-1185">Reference proteome</keyword>
<evidence type="ECO:0000313" key="2">
    <source>
        <dbReference type="EMBL" id="MPC55418.1"/>
    </source>
</evidence>
<protein>
    <submittedName>
        <fullName evidence="2">Uncharacterized protein</fullName>
    </submittedName>
</protein>
<dbReference type="EMBL" id="VSRR010013157">
    <property type="protein sequence ID" value="MPC55418.1"/>
    <property type="molecule type" value="Genomic_DNA"/>
</dbReference>
<dbReference type="AlphaFoldDB" id="A0A5B7GE70"/>
<reference evidence="2 3" key="1">
    <citation type="submission" date="2019-05" db="EMBL/GenBank/DDBJ databases">
        <title>Another draft genome of Portunus trituberculatus and its Hox gene families provides insights of decapod evolution.</title>
        <authorList>
            <person name="Jeong J.-H."/>
            <person name="Song I."/>
            <person name="Kim S."/>
            <person name="Choi T."/>
            <person name="Kim D."/>
            <person name="Ryu S."/>
            <person name="Kim W."/>
        </authorList>
    </citation>
    <scope>NUCLEOTIDE SEQUENCE [LARGE SCALE GENOMIC DNA]</scope>
    <source>
        <tissue evidence="2">Muscle</tissue>
    </source>
</reference>
<proteinExistence type="predicted"/>
<feature type="compositionally biased region" description="Polar residues" evidence="1">
    <location>
        <begin position="22"/>
        <end position="38"/>
    </location>
</feature>
<name>A0A5B7GE70_PORTR</name>
<accession>A0A5B7GE70</accession>